<dbReference type="GO" id="GO:0016779">
    <property type="term" value="F:nucleotidyltransferase activity"/>
    <property type="evidence" value="ECO:0007669"/>
    <property type="project" value="UniProtKB-KW"/>
</dbReference>
<evidence type="ECO:0000256" key="3">
    <source>
        <dbReference type="ARBA" id="ARBA00022679"/>
    </source>
</evidence>
<dbReference type="SUPFAM" id="SSF47587">
    <property type="entry name" value="Domain of poly(ADP-ribose) polymerase"/>
    <property type="match status" value="1"/>
</dbReference>
<feature type="repeat" description="ANK" evidence="9">
    <location>
        <begin position="1300"/>
        <end position="1333"/>
    </location>
</feature>
<evidence type="ECO:0000256" key="9">
    <source>
        <dbReference type="PROSITE-ProRule" id="PRU00023"/>
    </source>
</evidence>
<evidence type="ECO:0000259" key="14">
    <source>
        <dbReference type="PROSITE" id="PS51977"/>
    </source>
</evidence>
<dbReference type="SMART" id="SM00248">
    <property type="entry name" value="ANK"/>
    <property type="match status" value="24"/>
</dbReference>
<dbReference type="CDD" id="cd07997">
    <property type="entry name" value="WGR_PARP"/>
    <property type="match status" value="1"/>
</dbReference>
<evidence type="ECO:0000313" key="17">
    <source>
        <dbReference type="Proteomes" id="UP000332933"/>
    </source>
</evidence>
<keyword evidence="8" id="KW-0539">Nucleus</keyword>
<dbReference type="Pfam" id="PF00023">
    <property type="entry name" value="Ank"/>
    <property type="match status" value="2"/>
</dbReference>
<dbReference type="InterPro" id="IPR036770">
    <property type="entry name" value="Ankyrin_rpt-contain_sf"/>
</dbReference>
<evidence type="ECO:0000259" key="12">
    <source>
        <dbReference type="PROSITE" id="PS51059"/>
    </source>
</evidence>
<feature type="region of interest" description="Disordered" evidence="11">
    <location>
        <begin position="21"/>
        <end position="52"/>
    </location>
</feature>
<feature type="domain" description="PARP catalytic" evidence="12">
    <location>
        <begin position="2237"/>
        <end position="2497"/>
    </location>
</feature>
<dbReference type="PROSITE" id="PS51977">
    <property type="entry name" value="WGR"/>
    <property type="match status" value="1"/>
</dbReference>
<keyword evidence="3 10" id="KW-0808">Transferase</keyword>
<keyword evidence="5" id="KW-0677">Repeat</keyword>
<evidence type="ECO:0000259" key="13">
    <source>
        <dbReference type="PROSITE" id="PS51060"/>
    </source>
</evidence>
<dbReference type="InterPro" id="IPR002110">
    <property type="entry name" value="Ankyrin_rpt"/>
</dbReference>
<feature type="repeat" description="ANK" evidence="9">
    <location>
        <begin position="1610"/>
        <end position="1637"/>
    </location>
</feature>
<dbReference type="SUPFAM" id="SSF142921">
    <property type="entry name" value="WGR domain-like"/>
    <property type="match status" value="1"/>
</dbReference>
<evidence type="ECO:0000256" key="5">
    <source>
        <dbReference type="ARBA" id="ARBA00022737"/>
    </source>
</evidence>
<dbReference type="PROSITE" id="PS50297">
    <property type="entry name" value="ANK_REP_REGION"/>
    <property type="match status" value="7"/>
</dbReference>
<dbReference type="PROSITE" id="PS51059">
    <property type="entry name" value="PARP_CATALYTIC"/>
    <property type="match status" value="1"/>
</dbReference>
<keyword evidence="6 10" id="KW-0520">NAD</keyword>
<feature type="compositionally biased region" description="Low complexity" evidence="11">
    <location>
        <begin position="1264"/>
        <end position="1279"/>
    </location>
</feature>
<dbReference type="EMBL" id="VJMH01000012">
    <property type="protein sequence ID" value="KAF0720463.1"/>
    <property type="molecule type" value="Genomic_DNA"/>
</dbReference>
<dbReference type="InterPro" id="IPR012317">
    <property type="entry name" value="Poly(ADP-ribose)pol_cat_dom"/>
</dbReference>
<sequence>MGESLAKRPLFLTLHSRFAMPPKKSTQVKRKKASAKAKPPAATNKPNASKASYGEDGVELLFEANSIVAVRCDGDDGERFWIAQLMDDTVVEMLDDAGATVNVVYLERSADTNVYTVGSYDALPVQAIMCEVHLDEVTPGEFKLPKRHVDRIESVLAKIEAGEEVPDEVLQPLKKRKTTATASIKANGGVTGGRTPKASKTASAKVDKVSGLPKCIAKEPITDVADDDLAGSHAFRAKCNDVVSSSKEVIRAVLTRDYKLLENLVKKPAFAKHIFSLHVRRSPGVPKTALHYAIERGDFKAINLLLPKKETDETKKKATKLQFAKKPVCALTSLDTGKHTSAFSDYNRRALNASRGGKEGNNALLKDVFSDEAVPSVEYYDEELGTLLFSSPTTTYELAMLMNPGDDWVRRSHVLVPQIAHCGNYKLAEKIIGILFARGGWGYNALHGQVLGSAPLEPFRKVSVIKKADYISIRPLHLAAINPNPAHLEALLAEIDSASLSELDNAGWQAVHFAAVCEGPGPLKVLVAAKADLVARTKAKDSVLTVASRVGRIDNVRLLLEHVDASAVEGASMGGLRPLHHAAKHGHADVVQLLLEHGANTNAGTSNKESPLALAAEAGHLECVQALLAHKTTIVDILNKVRRTPLMLAVMNGHVQVAVALLNAGANANAVDSSMNSVMHYAAGYGWLACVKLLHSIDAAAWVQNAWGYTPMAVAALKGRYDCSRFLIDRAPPNERAIDFRDANGATMLFLQCKLAENIDEIEFLLSKGANPNVGTLANEFPLQQVLLRLPNDDLEPTLVNMAKRLIKHKAHVSHADYCHMEQPVVLAMQKKNKAFLDLLLPETDLATLGPNGENIWMAAIMQEDPSYIQRLLASKHNLEIVADKDGDNLFHYLAQGTASVEVATKLINKVAKPELNSALLHVNNNGDTPLMALLRFERETKRDRDYEARDVSYSDIVALVLKHTPQVETMVCQGKIDPENDKQRLPSSETLLHVAANRRLKCSATGWRGFDLLQLVLGQGNWSASAINAVSDFKSALLLASERGHTAGATELVTRKADVNFVVANPDPKVESTTPLFAAISGGYVAIAAILLQHGAKASFAVGKAQKTPLHVALERNDAAAAKVLVEHGADVCAKNADGLSALSSAIRLGFSVTKAELHANEVVFGAKINELNGDAWDFLCLEVRRKEVKPANVPEPTSQADDEENEDKDEDDGSDDEDGGSDDEAGSEYDEDGSENDEGGSENDDDENDNGSTKDVQEMEPTETTPAAPTSADDGPSAISVLLQQPSVAPAIGLGDENGRTPLHYACAKRDAHLLRALLLLSQSAINAMDVHQRTPLHFAVNSAVMTPDATFDIESILVAHGADVNAADVFGFTPLHFAFQKLNLDWHFDASVQDKDKFEAYMATLPASESDPIETVGNLCLVPGLKVNCQDVLGRTCLHLGAATGAVVSTLSILHVASPGLMELMDRRGDTALGRAMAHGRKSLVTTLIQQGANIQTTFTKNKTRFSLYFYAVQQTWQGVCHMLLNAGYCRRQAVEDSIRNHGFQLTHNLITGLANSKDKILLQTNADGETLLHVLAQQVVDFDGLARTIAWQLVDAGVSVAAKTKAGVTALHFAAAHGSLQLMRFLLHLDASLLNAPTTAKETPLVFGIKRAGEAKAPQLKTVARTLVFFVREKANLVQPDSHGCTVLSLVLDTFANLPSADPLVLLDIFDHLLVAKVSPNGLIPTNLKVLCSPQSTATHLMRLTPLMRALYIPSTFLRQHTLALFLHHGAKVSEADEEGHTVLMHAVVCNHLDDVKLLLDYVNKATWKSGDKTKTIEFQVPAKDRQAVVKAVNVFGETALHLAVMPKRLGSFENVDMVSLLVNERVPLNVANKKKQTAIDLARLQPSGILVNLLLKETTKPVTPPAAIFPIPPAVEHDATVFLNQCQAQGLVKTVPTPAAVNPQCQAGNKPAVHVDDGGVEYSVVLTKVDVQSGQHGVNVFYRMQVVHNQVQDVFVLFTNWGRIGESGKYQHTPFNDSSSAVDEFKKIFKSKTSNVFGATPFQKKSGKYMLFHRRSDRHEYDAKVGAIFELEYPTKSKLSPALQQILRVVTDIRCLEEAARDQHHDLTDIPLVELQPSVLSTAIDALNEIKAMILANADVLIRMKATGILLEPSEIAGLADTWRAATEAIAEKCSRYFEVVPRSDASNQESLAAFMTQDAVNAEITRVRHLLDIAETSKIILGAKAHVLQQHPLDYCYAALQVQLEPSSTVEFDTIAAYFNAGVTTELTKYKVARVLKVNRKGEAARMASIVVPGHHTLLWHGTKKTNLMGILSRGLRIAPPEAPVTGYAFGKGVYFADASQKSLNYCGEPYELADKRKVHYMLVCDVALGTTHNVTDCEYREAAADGTHSTFAQAEHQPDPADTLVTTAGPCKVPLGRIKHLGVDLPLPSAWAIGNVPDFSKSGISSWQLQNNQLSADGQKLLEEAVATGKSKVELVHSNDVNLRPLHLFGEQWATVTKATVTVEDRQFHVTGQEYAVACSVKLEFEDGKPAYTYAALKRTDVLESTVLPDGFKWHMNKPFLNHNEYIVYNEAQARICYLVEIECVSK</sequence>
<evidence type="ECO:0000256" key="10">
    <source>
        <dbReference type="RuleBase" id="RU362114"/>
    </source>
</evidence>
<keyword evidence="2 10" id="KW-0328">Glycosyltransferase</keyword>
<evidence type="ECO:0000313" key="16">
    <source>
        <dbReference type="EMBL" id="VFT77515.1"/>
    </source>
</evidence>
<dbReference type="InterPro" id="IPR004102">
    <property type="entry name" value="Poly(ADP-ribose)pol_reg_dom"/>
</dbReference>
<dbReference type="PROSITE" id="PS50088">
    <property type="entry name" value="ANK_REPEAT"/>
    <property type="match status" value="7"/>
</dbReference>
<feature type="compositionally biased region" description="Acidic residues" evidence="11">
    <location>
        <begin position="1202"/>
        <end position="1251"/>
    </location>
</feature>
<feature type="repeat" description="ANK" evidence="9">
    <location>
        <begin position="641"/>
        <end position="673"/>
    </location>
</feature>
<feature type="repeat" description="ANK" evidence="9">
    <location>
        <begin position="1334"/>
        <end position="1372"/>
    </location>
</feature>
<dbReference type="Pfam" id="PF00644">
    <property type="entry name" value="PARP"/>
    <property type="match status" value="1"/>
</dbReference>
<dbReference type="Pfam" id="PF12796">
    <property type="entry name" value="Ank_2"/>
    <property type="match status" value="4"/>
</dbReference>
<dbReference type="EC" id="2.4.2.-" evidence="10"/>
<feature type="domain" description="PARP alpha-helical" evidence="13">
    <location>
        <begin position="2081"/>
        <end position="2227"/>
    </location>
</feature>
<dbReference type="OrthoDB" id="74001at2759"/>
<feature type="repeat" description="ANK" evidence="9">
    <location>
        <begin position="574"/>
        <end position="606"/>
    </location>
</feature>
<dbReference type="PANTHER" id="PTHR24198">
    <property type="entry name" value="ANKYRIN REPEAT AND PROTEIN KINASE DOMAIN-CONTAINING PROTEIN"/>
    <property type="match status" value="1"/>
</dbReference>
<dbReference type="SMART" id="SM00773">
    <property type="entry name" value="WGR"/>
    <property type="match status" value="1"/>
</dbReference>
<name>A0A485K5B5_9STRA</name>
<dbReference type="Pfam" id="PF05406">
    <property type="entry name" value="WGR"/>
    <property type="match status" value="1"/>
</dbReference>
<keyword evidence="17" id="KW-1185">Reference proteome</keyword>
<evidence type="ECO:0000256" key="6">
    <source>
        <dbReference type="ARBA" id="ARBA00023027"/>
    </source>
</evidence>
<proteinExistence type="predicted"/>
<dbReference type="SUPFAM" id="SSF56399">
    <property type="entry name" value="ADP-ribosylation"/>
    <property type="match status" value="1"/>
</dbReference>
<keyword evidence="4" id="KW-0548">Nucleotidyltransferase</keyword>
<gene>
    <name evidence="16" type="primary">Aste57867_289</name>
    <name evidence="15" type="ORF">As57867_000289</name>
    <name evidence="16" type="ORF">ASTE57867_289</name>
</gene>
<feature type="repeat" description="ANK" evidence="9">
    <location>
        <begin position="1106"/>
        <end position="1138"/>
    </location>
</feature>
<feature type="repeat" description="ANK" evidence="9">
    <location>
        <begin position="1471"/>
        <end position="1503"/>
    </location>
</feature>
<dbReference type="Gene3D" id="3.90.228.10">
    <property type="match status" value="1"/>
</dbReference>
<accession>A0A485K5B5</accession>
<dbReference type="GO" id="GO:0005737">
    <property type="term" value="C:cytoplasm"/>
    <property type="evidence" value="ECO:0007669"/>
    <property type="project" value="TreeGrafter"/>
</dbReference>
<dbReference type="Proteomes" id="UP000332933">
    <property type="component" value="Unassembled WGS sequence"/>
</dbReference>
<evidence type="ECO:0000256" key="7">
    <source>
        <dbReference type="ARBA" id="ARBA00023043"/>
    </source>
</evidence>
<feature type="compositionally biased region" description="Low complexity" evidence="11">
    <location>
        <begin position="36"/>
        <end position="52"/>
    </location>
</feature>
<dbReference type="Pfam" id="PF02877">
    <property type="entry name" value="PARP_reg"/>
    <property type="match status" value="1"/>
</dbReference>
<evidence type="ECO:0000256" key="11">
    <source>
        <dbReference type="SAM" id="MobiDB-lite"/>
    </source>
</evidence>
<evidence type="ECO:0000256" key="4">
    <source>
        <dbReference type="ARBA" id="ARBA00022695"/>
    </source>
</evidence>
<dbReference type="PRINTS" id="PR01415">
    <property type="entry name" value="ANKYRIN"/>
</dbReference>
<dbReference type="Gene3D" id="1.25.40.20">
    <property type="entry name" value="Ankyrin repeat-containing domain"/>
    <property type="match status" value="9"/>
</dbReference>
<dbReference type="SUPFAM" id="SSF48403">
    <property type="entry name" value="Ankyrin repeat"/>
    <property type="match status" value="4"/>
</dbReference>
<dbReference type="Gene3D" id="1.20.142.10">
    <property type="entry name" value="Poly(ADP-ribose) polymerase, regulatory domain"/>
    <property type="match status" value="1"/>
</dbReference>
<dbReference type="InterPro" id="IPR036930">
    <property type="entry name" value="WGR_dom_sf"/>
</dbReference>
<organism evidence="16 17">
    <name type="scientific">Aphanomyces stellatus</name>
    <dbReference type="NCBI Taxonomy" id="120398"/>
    <lineage>
        <taxon>Eukaryota</taxon>
        <taxon>Sar</taxon>
        <taxon>Stramenopiles</taxon>
        <taxon>Oomycota</taxon>
        <taxon>Saprolegniomycetes</taxon>
        <taxon>Saprolegniales</taxon>
        <taxon>Verrucalvaceae</taxon>
        <taxon>Aphanomyces</taxon>
    </lineage>
</organism>
<dbReference type="GO" id="GO:0005634">
    <property type="term" value="C:nucleus"/>
    <property type="evidence" value="ECO:0007669"/>
    <property type="project" value="UniProtKB-SubCell"/>
</dbReference>
<feature type="compositionally biased region" description="Basic residues" evidence="11">
    <location>
        <begin position="26"/>
        <end position="35"/>
    </location>
</feature>
<dbReference type="EMBL" id="CAADRA010000012">
    <property type="protein sequence ID" value="VFT77515.1"/>
    <property type="molecule type" value="Genomic_DNA"/>
</dbReference>
<dbReference type="InterPro" id="IPR036616">
    <property type="entry name" value="Poly(ADP-ribose)pol_reg_dom_sf"/>
</dbReference>
<dbReference type="PROSITE" id="PS51060">
    <property type="entry name" value="PARP_ALPHA_HD"/>
    <property type="match status" value="1"/>
</dbReference>
<reference evidence="16 17" key="1">
    <citation type="submission" date="2019-03" db="EMBL/GenBank/DDBJ databases">
        <authorList>
            <person name="Gaulin E."/>
            <person name="Dumas B."/>
        </authorList>
    </citation>
    <scope>NUCLEOTIDE SEQUENCE [LARGE SCALE GENOMIC DNA]</scope>
    <source>
        <strain evidence="16">CBS 568.67</strain>
    </source>
</reference>
<evidence type="ECO:0000256" key="1">
    <source>
        <dbReference type="ARBA" id="ARBA00004123"/>
    </source>
</evidence>
<reference evidence="15" key="2">
    <citation type="submission" date="2019-06" db="EMBL/GenBank/DDBJ databases">
        <title>Genomics analysis of Aphanomyces spp. identifies a new class of oomycete effector associated with host adaptation.</title>
        <authorList>
            <person name="Gaulin E."/>
        </authorList>
    </citation>
    <scope>NUCLEOTIDE SEQUENCE</scope>
    <source>
        <strain evidence="15">CBS 578.67</strain>
    </source>
</reference>
<dbReference type="InterPro" id="IPR008893">
    <property type="entry name" value="WGR_domain"/>
</dbReference>
<evidence type="ECO:0000313" key="15">
    <source>
        <dbReference type="EMBL" id="KAF0720463.1"/>
    </source>
</evidence>
<keyword evidence="7 9" id="KW-0040">ANK repeat</keyword>
<dbReference type="PANTHER" id="PTHR24198:SF165">
    <property type="entry name" value="ANKYRIN REPEAT-CONTAINING PROTEIN-RELATED"/>
    <property type="match status" value="1"/>
</dbReference>
<protein>
    <recommendedName>
        <fullName evidence="10">Poly [ADP-ribose] polymerase</fullName>
        <shortName evidence="10">PARP</shortName>
        <ecNumber evidence="10">2.4.2.-</ecNumber>
    </recommendedName>
</protein>
<comment type="subcellular location">
    <subcellularLocation>
        <location evidence="1">Nucleus</location>
    </subcellularLocation>
</comment>
<dbReference type="GO" id="GO:0003950">
    <property type="term" value="F:NAD+ poly-ADP-ribosyltransferase activity"/>
    <property type="evidence" value="ECO:0007669"/>
    <property type="project" value="UniProtKB-UniRule"/>
</dbReference>
<evidence type="ECO:0000256" key="8">
    <source>
        <dbReference type="ARBA" id="ARBA00023242"/>
    </source>
</evidence>
<feature type="region of interest" description="Disordered" evidence="11">
    <location>
        <begin position="1191"/>
        <end position="1279"/>
    </location>
</feature>
<feature type="domain" description="WGR" evidence="14">
    <location>
        <begin position="1955"/>
        <end position="2054"/>
    </location>
</feature>
<evidence type="ECO:0000256" key="2">
    <source>
        <dbReference type="ARBA" id="ARBA00022676"/>
    </source>
</evidence>